<dbReference type="AlphaFoldDB" id="A0A7W7YAK2"/>
<name>A0A7W7YAK2_9BACT</name>
<protein>
    <submittedName>
        <fullName evidence="1">Uncharacterized protein</fullName>
    </submittedName>
</protein>
<evidence type="ECO:0000313" key="1">
    <source>
        <dbReference type="EMBL" id="MBB5032654.1"/>
    </source>
</evidence>
<reference evidence="1 2" key="1">
    <citation type="submission" date="2020-08" db="EMBL/GenBank/DDBJ databases">
        <title>Genomic Encyclopedia of Type Strains, Phase IV (KMG-IV): sequencing the most valuable type-strain genomes for metagenomic binning, comparative biology and taxonomic classification.</title>
        <authorList>
            <person name="Goeker M."/>
        </authorList>
    </citation>
    <scope>NUCLEOTIDE SEQUENCE [LARGE SCALE GENOMIC DNA]</scope>
    <source>
        <strain evidence="1 2">DSM 12252</strain>
    </source>
</reference>
<accession>A0A7W7YAK2</accession>
<keyword evidence="2" id="KW-1185">Reference proteome</keyword>
<comment type="caution">
    <text evidence="1">The sequence shown here is derived from an EMBL/GenBank/DDBJ whole genome shotgun (WGS) entry which is preliminary data.</text>
</comment>
<dbReference type="Proteomes" id="UP000590740">
    <property type="component" value="Unassembled WGS sequence"/>
</dbReference>
<sequence>MTTSSPFIDELRRMPADQLKETAEYIHAMIAERRVRRAQMIDATSGCLSGEEGEALEIALADLMTIIQA</sequence>
<dbReference type="EMBL" id="JACHIG010000004">
    <property type="protein sequence ID" value="MBB5032654.1"/>
    <property type="molecule type" value="Genomic_DNA"/>
</dbReference>
<proteinExistence type="predicted"/>
<organism evidence="1 2">
    <name type="scientific">Prosthecobacter vanneervenii</name>
    <dbReference type="NCBI Taxonomy" id="48466"/>
    <lineage>
        <taxon>Bacteria</taxon>
        <taxon>Pseudomonadati</taxon>
        <taxon>Verrucomicrobiota</taxon>
        <taxon>Verrucomicrobiia</taxon>
        <taxon>Verrucomicrobiales</taxon>
        <taxon>Verrucomicrobiaceae</taxon>
        <taxon>Prosthecobacter</taxon>
    </lineage>
</organism>
<gene>
    <name evidence="1" type="ORF">HNQ65_002236</name>
</gene>
<dbReference type="RefSeq" id="WP_184339574.1">
    <property type="nucleotide sequence ID" value="NZ_JACHIG010000004.1"/>
</dbReference>
<evidence type="ECO:0000313" key="2">
    <source>
        <dbReference type="Proteomes" id="UP000590740"/>
    </source>
</evidence>